<dbReference type="Gene3D" id="3.40.50.2000">
    <property type="entry name" value="Glycogen Phosphorylase B"/>
    <property type="match status" value="2"/>
</dbReference>
<reference evidence="14 15" key="1">
    <citation type="journal article" date="2023" name="Elife">
        <title>Identification of key yeast species and microbe-microbe interactions impacting larval growth of Drosophila in the wild.</title>
        <authorList>
            <person name="Mure A."/>
            <person name="Sugiura Y."/>
            <person name="Maeda R."/>
            <person name="Honda K."/>
            <person name="Sakurai N."/>
            <person name="Takahashi Y."/>
            <person name="Watada M."/>
            <person name="Katoh T."/>
            <person name="Gotoh A."/>
            <person name="Gotoh Y."/>
            <person name="Taniguchi I."/>
            <person name="Nakamura K."/>
            <person name="Hayashi T."/>
            <person name="Katayama T."/>
            <person name="Uemura T."/>
            <person name="Hattori Y."/>
        </authorList>
    </citation>
    <scope>NUCLEOTIDE SEQUENCE [LARGE SCALE GENOMIC DNA]</scope>
    <source>
        <strain evidence="14 15">SB-73</strain>
    </source>
</reference>
<dbReference type="SUPFAM" id="SSF53756">
    <property type="entry name" value="UDP-Glycosyltransferase/glycogen phosphorylase"/>
    <property type="match status" value="1"/>
</dbReference>
<feature type="transmembrane region" description="Helical" evidence="11">
    <location>
        <begin position="414"/>
        <end position="432"/>
    </location>
</feature>
<dbReference type="InterPro" id="IPR001296">
    <property type="entry name" value="Glyco_trans_1"/>
</dbReference>
<evidence type="ECO:0000256" key="4">
    <source>
        <dbReference type="ARBA" id="ARBA00012420"/>
    </source>
</evidence>
<keyword evidence="8" id="KW-0256">Endoplasmic reticulum</keyword>
<evidence type="ECO:0000256" key="3">
    <source>
        <dbReference type="ARBA" id="ARBA00004687"/>
    </source>
</evidence>
<dbReference type="Pfam" id="PF00534">
    <property type="entry name" value="Glycos_transf_1"/>
    <property type="match status" value="1"/>
</dbReference>
<protein>
    <recommendedName>
        <fullName evidence="10">Phosphatidylinositol N-acetylglucosaminyltransferase GPI3 subunit</fullName>
        <ecNumber evidence="4">2.4.1.198</ecNumber>
    </recommendedName>
    <alternativeName>
        <fullName evidence="9">GlcNAc-PI synthesis protein</fullName>
    </alternativeName>
</protein>
<dbReference type="PANTHER" id="PTHR45871:SF1">
    <property type="entry name" value="PHOSPHATIDYLINOSITOL N-ACETYLGLUCOSAMINYLTRANSFERASE SUBUNIT A"/>
    <property type="match status" value="1"/>
</dbReference>
<evidence type="ECO:0000256" key="7">
    <source>
        <dbReference type="ARBA" id="ARBA00022679"/>
    </source>
</evidence>
<comment type="pathway">
    <text evidence="3">Glycolipid biosynthesis; glycosylphosphatidylinositol-anchor biosynthesis.</text>
</comment>
<evidence type="ECO:0000256" key="1">
    <source>
        <dbReference type="ARBA" id="ARBA00003265"/>
    </source>
</evidence>
<dbReference type="Pfam" id="PF08288">
    <property type="entry name" value="PIGA"/>
    <property type="match status" value="1"/>
</dbReference>
<evidence type="ECO:0000256" key="11">
    <source>
        <dbReference type="SAM" id="Phobius"/>
    </source>
</evidence>
<keyword evidence="11" id="KW-1133">Transmembrane helix</keyword>
<keyword evidence="15" id="KW-1185">Reference proteome</keyword>
<dbReference type="EC" id="2.4.1.198" evidence="4"/>
<keyword evidence="5" id="KW-0337">GPI-anchor biosynthesis</keyword>
<evidence type="ECO:0000256" key="8">
    <source>
        <dbReference type="ARBA" id="ARBA00022824"/>
    </source>
</evidence>
<keyword evidence="7" id="KW-0808">Transferase</keyword>
<evidence type="ECO:0000256" key="6">
    <source>
        <dbReference type="ARBA" id="ARBA00022676"/>
    </source>
</evidence>
<dbReference type="GO" id="GO:0017176">
    <property type="term" value="F:phosphatidylinositol N-acetylglucosaminyltransferase activity"/>
    <property type="evidence" value="ECO:0007669"/>
    <property type="project" value="UniProtKB-EC"/>
</dbReference>
<evidence type="ECO:0000259" key="13">
    <source>
        <dbReference type="Pfam" id="PF08288"/>
    </source>
</evidence>
<comment type="subcellular location">
    <subcellularLocation>
        <location evidence="2">Endoplasmic reticulum membrane</location>
    </subcellularLocation>
</comment>
<evidence type="ECO:0000259" key="12">
    <source>
        <dbReference type="Pfam" id="PF00534"/>
    </source>
</evidence>
<dbReference type="PANTHER" id="PTHR45871">
    <property type="entry name" value="N-ACETYLGLUCOSAMINYL-PHOSPHATIDYLINOSITOL BIOSYNTHETIC PROTEIN"/>
    <property type="match status" value="1"/>
</dbReference>
<dbReference type="AlphaFoldDB" id="A0AAV5RFA7"/>
<evidence type="ECO:0000256" key="2">
    <source>
        <dbReference type="ARBA" id="ARBA00004586"/>
    </source>
</evidence>
<gene>
    <name evidence="14" type="ORF">DASB73_003960</name>
</gene>
<dbReference type="GO" id="GO:0006506">
    <property type="term" value="P:GPI anchor biosynthetic process"/>
    <property type="evidence" value="ECO:0007669"/>
    <property type="project" value="UniProtKB-KW"/>
</dbReference>
<keyword evidence="11" id="KW-0812">Transmembrane</keyword>
<evidence type="ECO:0000313" key="14">
    <source>
        <dbReference type="EMBL" id="GMM49438.1"/>
    </source>
</evidence>
<dbReference type="FunFam" id="3.40.50.2000:FF:000026">
    <property type="entry name" value="Phosphatidylinositol N-acetylglucosaminyltransferase subunit A"/>
    <property type="match status" value="1"/>
</dbReference>
<comment type="caution">
    <text evidence="14">The sequence shown here is derived from an EMBL/GenBank/DDBJ whole genome shotgun (WGS) entry which is preliminary data.</text>
</comment>
<feature type="domain" description="PIGA GPI anchor biosynthesis" evidence="13">
    <location>
        <begin position="36"/>
        <end position="125"/>
    </location>
</feature>
<keyword evidence="11" id="KW-0472">Membrane</keyword>
<feature type="domain" description="Glycosyl transferase family 1" evidence="12">
    <location>
        <begin position="213"/>
        <end position="351"/>
    </location>
</feature>
<evidence type="ECO:0000256" key="10">
    <source>
        <dbReference type="ARBA" id="ARBA00068617"/>
    </source>
</evidence>
<dbReference type="Proteomes" id="UP001362899">
    <property type="component" value="Unassembled WGS sequence"/>
</dbReference>
<dbReference type="InterPro" id="IPR013234">
    <property type="entry name" value="PIGA_GPI_anchor_biosynthesis"/>
</dbReference>
<name>A0AAV5RFA7_STABA</name>
<organism evidence="14 15">
    <name type="scientific">Starmerella bacillaris</name>
    <name type="common">Yeast</name>
    <name type="synonym">Candida zemplinina</name>
    <dbReference type="NCBI Taxonomy" id="1247836"/>
    <lineage>
        <taxon>Eukaryota</taxon>
        <taxon>Fungi</taxon>
        <taxon>Dikarya</taxon>
        <taxon>Ascomycota</taxon>
        <taxon>Saccharomycotina</taxon>
        <taxon>Dipodascomycetes</taxon>
        <taxon>Dipodascales</taxon>
        <taxon>Trichomonascaceae</taxon>
        <taxon>Starmerella</taxon>
    </lineage>
</organism>
<evidence type="ECO:0000313" key="15">
    <source>
        <dbReference type="Proteomes" id="UP001362899"/>
    </source>
</evidence>
<evidence type="ECO:0000256" key="5">
    <source>
        <dbReference type="ARBA" id="ARBA00022502"/>
    </source>
</evidence>
<keyword evidence="6 14" id="KW-0328">Glycosyltransferase</keyword>
<evidence type="ECO:0000256" key="9">
    <source>
        <dbReference type="ARBA" id="ARBA00032160"/>
    </source>
</evidence>
<comment type="function">
    <text evidence="1">Catalytic subunit in the complex catalyzing the transfer of N-acetylglucosamine from UDP-N-acetylglucosamine to phosphatidylinositol, the first step of GPI biosynthesis.</text>
</comment>
<proteinExistence type="predicted"/>
<dbReference type="GO" id="GO:0000506">
    <property type="term" value="C:glycosylphosphatidylinositol-N-acetylglucosaminyltransferase (GPI-GnT) complex"/>
    <property type="evidence" value="ECO:0007669"/>
    <property type="project" value="TreeGrafter"/>
</dbReference>
<dbReference type="FunFam" id="3.40.50.2000:FF:000053">
    <property type="entry name" value="Phosphatidylinositol N-acetylglucosaminyltransferase GPI3 subunit"/>
    <property type="match status" value="1"/>
</dbReference>
<sequence>MVCDFFFPQEGGIEIHIYQVAQQLIALGHHVIVITHAYGERKGVRYLDCGLKVYYVPFMTVYRESAFPTAFSFLPHFRQIVVRENIDVVHGHGSMSTFCQEAIVHGRTMGLATVFTDHSLVGFSNVGSILVNKLLKYSLTDADHVICVSHTCRENLVLRSALSPRKVSVIPNAVVSENFCPADSNSNSNSNSNSQFKCIDSSSISSAEDSGIVTVVVCSRLYANKGADLLVSAIPKICLMDPKINFIIAGNGPKIVDLQQMCERHLLQNRVNLLGAIRHNEVRDTMVKGQVYLHPTLTEAFGTVIVEAASCGLLVVTTNVGGIPEVLPEYMTVYAEPSTKDVVKSVLKAVEMVRTKEVDTTKFHDEVKRMYHWRDVAERTLGVYNKVLRKGMRSESIFMRMQRHYQCGIIVGKLYVLCVVVDTIALFVLDFLNPRHDIERVYGDWSTAVNKRVGDCI</sequence>
<accession>A0AAV5RFA7</accession>
<dbReference type="EMBL" id="BTGC01000001">
    <property type="protein sequence ID" value="GMM49438.1"/>
    <property type="molecule type" value="Genomic_DNA"/>
</dbReference>